<feature type="region of interest" description="Disordered" evidence="1">
    <location>
        <begin position="771"/>
        <end position="811"/>
    </location>
</feature>
<feature type="compositionally biased region" description="Basic residues" evidence="1">
    <location>
        <begin position="1092"/>
        <end position="1102"/>
    </location>
</feature>
<feature type="compositionally biased region" description="Basic residues" evidence="1">
    <location>
        <begin position="324"/>
        <end position="333"/>
    </location>
</feature>
<dbReference type="Proteomes" id="UP001237642">
    <property type="component" value="Unassembled WGS sequence"/>
</dbReference>
<feature type="compositionally biased region" description="Polar residues" evidence="1">
    <location>
        <begin position="1122"/>
        <end position="1134"/>
    </location>
</feature>
<protein>
    <submittedName>
        <fullName evidence="2">Uncharacterized protein</fullName>
    </submittedName>
</protein>
<organism evidence="2 3">
    <name type="scientific">Heracleum sosnowskyi</name>
    <dbReference type="NCBI Taxonomy" id="360622"/>
    <lineage>
        <taxon>Eukaryota</taxon>
        <taxon>Viridiplantae</taxon>
        <taxon>Streptophyta</taxon>
        <taxon>Embryophyta</taxon>
        <taxon>Tracheophyta</taxon>
        <taxon>Spermatophyta</taxon>
        <taxon>Magnoliopsida</taxon>
        <taxon>eudicotyledons</taxon>
        <taxon>Gunneridae</taxon>
        <taxon>Pentapetalae</taxon>
        <taxon>asterids</taxon>
        <taxon>campanulids</taxon>
        <taxon>Apiales</taxon>
        <taxon>Apiaceae</taxon>
        <taxon>Apioideae</taxon>
        <taxon>apioid superclade</taxon>
        <taxon>Tordylieae</taxon>
        <taxon>Tordyliinae</taxon>
        <taxon>Heracleum</taxon>
    </lineage>
</organism>
<proteinExistence type="predicted"/>
<dbReference type="AlphaFoldDB" id="A0AAD8H5Q5"/>
<sequence length="1169" mass="129216">MAATHFPSPTNKNQTNNGVLFVTKNYSAILDKTKAPSEFHLIQDFLASSSIGFALTEPKAISAQAVMQIWSTATYTPGTSNTQPGLTFSYGNDLYEVTPTTVQRALHLGSPTSFTPFFSEVVLREFFTKIGYNGDMTRMGRLVRTKLHQEWNFFFDSIGKCFMNKSSNFDALTQATQNIGYSLIYGSDFNIASMLIDSIGSRITENRETVYFGRFMHLIFQYLCPNVAFQDECLLPVFQNTPRSFQEYMIKGKQMFQGDVVYPDQVRQLLRQRLPTVYGLDPRTLIRRSDVAIPSGSNPSTKPKQIPKHSNPTSDGSQQQSVVRHTRLAKSVRHSQSSGSRTVLHPPTDFLEKQGDQPVGIASKILASRRKHTTVVDTDTDTDDDDVPLSSIFKISPEAVAHVPSPSFKRRRLRKSTLYSHFDAVDALHKSFHNSSATDAPVSVAPDSIFSSDTGPDDNAVSVTDAKASDVQPSLDNVVVSDSSPPVSPQARKVEMSYDRIKRLETEARKEIAESAGRKRKICFARTKKRNFKAKPSGAPTIDLDTQEPGSQSELAVHIDQVTQEPSAQRVDDDEEKFLPETGQGNFITDIPASVFEDKYHGQDTQEPSVHFTEAVQIVQAPQEPFIQSMEACQFNASQAPMIQPLSSRPLDIEDSGTVTNPDSAMVVYSPGVRMTTDRPLTEGSPVSMTALYSSLPSLISSFLSALSLFCENERKDLEKNRIVERQSPELAKGEIKMSVNAMHLGEENLTLKSSDIVLVSGDEITEKEKRDLGVTDFDAGTSNTPTASQDQSHNSHSSSDKSGSDNSSTNILTSHRRAQWDHSWTDPSSFVGITGAHGHLATAFKEIQSPDLQVHLKVTSLMLKAIFEEIKDVRTSTEKSIVDVVAANTQSVARTSRDFSSVHRDHVSLEHRIATLEKKAESMDTKLDLLISALVPDARTDAKKGEKVVSTKCSPELGISRKDDAPDGGSSQKQVSTGAAARTRITVSNQSLRQQSTQVSGSSSQKQSHDIIVTTAEQEKRFHQTVNIDGIEYTVHYKDPRLEAFNEQQARKLLQEMYPDEDREEMVEAQRIEYEMLNSQKGTVRSERKGNRSRGRGHGRGRGSTIKPPSKSQKGIVIKEGSNTGADMSSELSAVSAKGKGKKVLEGPSQIKEGEEEKIQGMIDRYFL</sequence>
<feature type="region of interest" description="Disordered" evidence="1">
    <location>
        <begin position="1080"/>
        <end position="1158"/>
    </location>
</feature>
<comment type="caution">
    <text evidence="2">The sequence shown here is derived from an EMBL/GenBank/DDBJ whole genome shotgun (WGS) entry which is preliminary data.</text>
</comment>
<feature type="compositionally biased region" description="Low complexity" evidence="1">
    <location>
        <begin position="789"/>
        <end position="798"/>
    </location>
</feature>
<keyword evidence="3" id="KW-1185">Reference proteome</keyword>
<reference evidence="2" key="1">
    <citation type="submission" date="2023-02" db="EMBL/GenBank/DDBJ databases">
        <title>Genome of toxic invasive species Heracleum sosnowskyi carries increased number of genes despite the absence of recent whole-genome duplications.</title>
        <authorList>
            <person name="Schelkunov M."/>
            <person name="Shtratnikova V."/>
            <person name="Makarenko M."/>
            <person name="Klepikova A."/>
            <person name="Omelchenko D."/>
            <person name="Novikova G."/>
            <person name="Obukhova E."/>
            <person name="Bogdanov V."/>
            <person name="Penin A."/>
            <person name="Logacheva M."/>
        </authorList>
    </citation>
    <scope>NUCLEOTIDE SEQUENCE</scope>
    <source>
        <strain evidence="2">Hsosn_3</strain>
        <tissue evidence="2">Leaf</tissue>
    </source>
</reference>
<gene>
    <name evidence="2" type="ORF">POM88_045320</name>
</gene>
<accession>A0AAD8H5Q5</accession>
<reference evidence="2" key="2">
    <citation type="submission" date="2023-05" db="EMBL/GenBank/DDBJ databases">
        <authorList>
            <person name="Schelkunov M.I."/>
        </authorList>
    </citation>
    <scope>NUCLEOTIDE SEQUENCE</scope>
    <source>
        <strain evidence="2">Hsosn_3</strain>
        <tissue evidence="2">Leaf</tissue>
    </source>
</reference>
<evidence type="ECO:0000313" key="2">
    <source>
        <dbReference type="EMBL" id="KAK1360846.1"/>
    </source>
</evidence>
<feature type="region of interest" description="Disordered" evidence="1">
    <location>
        <begin position="289"/>
        <end position="357"/>
    </location>
</feature>
<feature type="region of interest" description="Disordered" evidence="1">
    <location>
        <begin position="943"/>
        <end position="1009"/>
    </location>
</feature>
<evidence type="ECO:0000256" key="1">
    <source>
        <dbReference type="SAM" id="MobiDB-lite"/>
    </source>
</evidence>
<evidence type="ECO:0000313" key="3">
    <source>
        <dbReference type="Proteomes" id="UP001237642"/>
    </source>
</evidence>
<name>A0AAD8H5Q5_9APIA</name>
<dbReference type="EMBL" id="JAUIZM010000010">
    <property type="protein sequence ID" value="KAK1360846.1"/>
    <property type="molecule type" value="Genomic_DNA"/>
</dbReference>
<feature type="compositionally biased region" description="Polar residues" evidence="1">
    <location>
        <begin position="295"/>
        <end position="323"/>
    </location>
</feature>
<feature type="compositionally biased region" description="Low complexity" evidence="1">
    <location>
        <begin position="995"/>
        <end position="1007"/>
    </location>
</feature>